<feature type="coiled-coil region" evidence="1">
    <location>
        <begin position="554"/>
        <end position="581"/>
    </location>
</feature>
<keyword evidence="1" id="KW-0175">Coiled coil</keyword>
<protein>
    <submittedName>
        <fullName evidence="3">Uncharacterized protein</fullName>
    </submittedName>
</protein>
<keyword evidence="4" id="KW-1185">Reference proteome</keyword>
<feature type="coiled-coil region" evidence="1">
    <location>
        <begin position="762"/>
        <end position="889"/>
    </location>
</feature>
<feature type="compositionally biased region" description="Polar residues" evidence="2">
    <location>
        <begin position="1105"/>
        <end position="1119"/>
    </location>
</feature>
<feature type="compositionally biased region" description="Polar residues" evidence="2">
    <location>
        <begin position="28"/>
        <end position="37"/>
    </location>
</feature>
<dbReference type="OrthoDB" id="3643239at2759"/>
<feature type="compositionally biased region" description="Basic residues" evidence="2">
    <location>
        <begin position="163"/>
        <end position="178"/>
    </location>
</feature>
<dbReference type="EMBL" id="PNEN01000366">
    <property type="protein sequence ID" value="PPJ59598.1"/>
    <property type="molecule type" value="Genomic_DNA"/>
</dbReference>
<comment type="caution">
    <text evidence="3">The sequence shown here is derived from an EMBL/GenBank/DDBJ whole genome shotgun (WGS) entry which is preliminary data.</text>
</comment>
<evidence type="ECO:0000256" key="2">
    <source>
        <dbReference type="SAM" id="MobiDB-lite"/>
    </source>
</evidence>
<feature type="region of interest" description="Disordered" evidence="2">
    <location>
        <begin position="1065"/>
        <end position="1147"/>
    </location>
</feature>
<name>A0A2S6CIQ6_9PEZI</name>
<feature type="region of interest" description="Disordered" evidence="2">
    <location>
        <begin position="1"/>
        <end position="222"/>
    </location>
</feature>
<accession>A0A2S6CIQ6</accession>
<evidence type="ECO:0000313" key="4">
    <source>
        <dbReference type="Proteomes" id="UP000237631"/>
    </source>
</evidence>
<dbReference type="AlphaFoldDB" id="A0A2S6CIQ6"/>
<evidence type="ECO:0000256" key="1">
    <source>
        <dbReference type="SAM" id="Coils"/>
    </source>
</evidence>
<feature type="compositionally biased region" description="Polar residues" evidence="2">
    <location>
        <begin position="1126"/>
        <end position="1144"/>
    </location>
</feature>
<feature type="region of interest" description="Disordered" evidence="2">
    <location>
        <begin position="1162"/>
        <end position="1243"/>
    </location>
</feature>
<feature type="compositionally biased region" description="Low complexity" evidence="2">
    <location>
        <begin position="207"/>
        <end position="221"/>
    </location>
</feature>
<organism evidence="3 4">
    <name type="scientific">Cercospora berteroae</name>
    <dbReference type="NCBI Taxonomy" id="357750"/>
    <lineage>
        <taxon>Eukaryota</taxon>
        <taxon>Fungi</taxon>
        <taxon>Dikarya</taxon>
        <taxon>Ascomycota</taxon>
        <taxon>Pezizomycotina</taxon>
        <taxon>Dothideomycetes</taxon>
        <taxon>Dothideomycetidae</taxon>
        <taxon>Mycosphaerellales</taxon>
        <taxon>Mycosphaerellaceae</taxon>
        <taxon>Cercospora</taxon>
    </lineage>
</organism>
<proteinExistence type="predicted"/>
<gene>
    <name evidence="3" type="ORF">CBER1_01240</name>
</gene>
<feature type="compositionally biased region" description="Basic and acidic residues" evidence="2">
    <location>
        <begin position="9"/>
        <end position="25"/>
    </location>
</feature>
<dbReference type="Proteomes" id="UP000237631">
    <property type="component" value="Unassembled WGS sequence"/>
</dbReference>
<feature type="compositionally biased region" description="Basic and acidic residues" evidence="2">
    <location>
        <begin position="139"/>
        <end position="155"/>
    </location>
</feature>
<evidence type="ECO:0000313" key="3">
    <source>
        <dbReference type="EMBL" id="PPJ59598.1"/>
    </source>
</evidence>
<reference evidence="4" key="1">
    <citation type="journal article" date="2017" name="bioRxiv">
        <title>Conservation of a gene cluster reveals novel cercosporin biosynthetic mechanisms and extends production to the genus Colletotrichum.</title>
        <authorList>
            <person name="de Jonge R."/>
            <person name="Ebert M.K."/>
            <person name="Huitt-Roehl C.R."/>
            <person name="Pal P."/>
            <person name="Suttle J.C."/>
            <person name="Spanner R.E."/>
            <person name="Neubauer J.D."/>
            <person name="Jurick W.M.II."/>
            <person name="Stott K.A."/>
            <person name="Secor G.A."/>
            <person name="Thomma B.P.H.J."/>
            <person name="Van de Peer Y."/>
            <person name="Townsend C.A."/>
            <person name="Bolton M.D."/>
        </authorList>
    </citation>
    <scope>NUCLEOTIDE SEQUENCE [LARGE SCALE GENOMIC DNA]</scope>
    <source>
        <strain evidence="4">CBS538.71</strain>
    </source>
</reference>
<feature type="coiled-coil region" evidence="1">
    <location>
        <begin position="351"/>
        <end position="385"/>
    </location>
</feature>
<feature type="compositionally biased region" description="Basic and acidic residues" evidence="2">
    <location>
        <begin position="1195"/>
        <end position="1204"/>
    </location>
</feature>
<dbReference type="STRING" id="357750.A0A2S6CIQ6"/>
<sequence length="1243" mass="137154">MASMSAKECNPDDIHDETMHDDYREYAFTQNCDSQLPENGPASGLAPASGEHSGPSSDQWLPPTEPIMYSQEPATDRLDGFGSDIETATENHVPPDATHHDMQRSSGAVPIHRPGIPFSPAPILRKPDEPVLGKRKRTQGLDKQETCLQSAERKSSHGVPRAQHLRVKSTQSGKRHSSHLPLQTHASRLQLRQVPLEQALSRRSTHSSRPTGSPRSSRARPFWAALRPTRSEQILPETHVPTDNCQAELSDESHTLGAESSVGNVETLADSEHKTGMQAVQPTDGDSHVSNEQQQERVDRLQNKANTLKTFMEGLGKDMHVLKQDLDARHSIADQVEARSAEQMAAQDALLEKANNSKAEALQLARDATNDLSALQARTKSLEEQLLDQSNVLSTEKSNRQHLQTQLDVNANRNVLPEIKSYARNILDKLHKIQVDLENGDWGTSNESLEKLLAASTGLNSQQAATVESVASIKAVLDSVSTSVAAHITTHDSDSGIEVSLKKHFDDALENLRASLSQQIKLAEQTIVDRETMAHLRQQLQATKDGATDLASNLDSRTRELAAVQAQHEALRTQLAAQQKSCENEHSEKLARVEIELQEKARVLQTTNSDLTSMTGETEALRASVESLQKELADWTAHVCPDLDLQQYENKLATAVETARKETTKAANDLHIHTKMESENKLKQLSTRVEQLEAELVSARSKATMPSLRESELQKVQELARNKEAEVQSLQTRTIELVTTNNHLEKTNASLNVQPEAQKQHLQEAIETKQKLSQELDNIKNQLEISKQGLHAAEHKLEQSQNDARRKLEDKEVTCQRRVETLQHRVEQMGAELSKHAEDRRKHQLELERVRADHLQEHKREVTRLTNQVADSEREKARALADCRRLTDELSVTRGIPDGAQGVLEAVDSSHSTIIVPCSQQPNGATGTYQSQSAAITGVRQPDQVPTLPAVVEDSQCDAPRNMMQDATMSQKPLGPVIEESQCWEDFINHQAKMSSPLLSRQDRELGARNGGKIEQPHGTRFVIPTAARSSVSHQDLPTFAGFNASQTLSQPIIVYEDLEDDRAGHGSGTKYARDSNPVARMPRPNSSAKRLKPNPVLQRAPRGVQTQGSESQFYSQYVTPEPHRGSNTGRTGAAAGQSSSPDFITNVPVDTGLYLGSRYGTRGAANDARPRGGAPQVKHKPTEDRAAGNGSQHMVEDSARAEAHSSQQLSQAATGGRPRQPRGTKNMTKGQRMSARFARELK</sequence>
<feature type="region of interest" description="Disordered" evidence="2">
    <location>
        <begin position="268"/>
        <end position="296"/>
    </location>
</feature>
<feature type="compositionally biased region" description="Basic and acidic residues" evidence="2">
    <location>
        <begin position="285"/>
        <end position="296"/>
    </location>
</feature>
<feature type="coiled-coil region" evidence="1">
    <location>
        <begin position="645"/>
        <end position="733"/>
    </location>
</feature>
<feature type="compositionally biased region" description="Polar residues" evidence="2">
    <location>
        <begin position="1205"/>
        <end position="1214"/>
    </location>
</feature>